<dbReference type="Proteomes" id="UP000054396">
    <property type="component" value="Unassembled WGS sequence"/>
</dbReference>
<evidence type="ECO:0000256" key="1">
    <source>
        <dbReference type="SAM" id="SignalP"/>
    </source>
</evidence>
<protein>
    <recommendedName>
        <fullName evidence="4">Lipoprotein</fullName>
    </recommendedName>
</protein>
<evidence type="ECO:0008006" key="4">
    <source>
        <dbReference type="Google" id="ProtNLM"/>
    </source>
</evidence>
<feature type="chain" id="PRO_5006936226" description="Lipoprotein" evidence="1">
    <location>
        <begin position="19"/>
        <end position="282"/>
    </location>
</feature>
<gene>
    <name evidence="2" type="ORF">AVJ23_19590</name>
</gene>
<dbReference type="AlphaFoldDB" id="A0A0W7WEG6"/>
<proteinExistence type="predicted"/>
<feature type="signal peptide" evidence="1">
    <location>
        <begin position="1"/>
        <end position="18"/>
    </location>
</feature>
<dbReference type="EMBL" id="LPXO01000018">
    <property type="protein sequence ID" value="KUF09002.1"/>
    <property type="molecule type" value="Genomic_DNA"/>
</dbReference>
<reference evidence="2 3" key="1">
    <citation type="submission" date="2015-12" db="EMBL/GenBank/DDBJ databases">
        <authorList>
            <person name="Shamseldin A."/>
            <person name="Moawad H."/>
            <person name="Abd El-Rahim W.M."/>
            <person name="Sadowsky M.J."/>
        </authorList>
    </citation>
    <scope>NUCLEOTIDE SEQUENCE [LARGE SCALE GENOMIC DNA]</scope>
    <source>
        <strain evidence="2 3">SJ5A-1</strain>
    </source>
</reference>
<keyword evidence="3" id="KW-1185">Reference proteome</keyword>
<comment type="caution">
    <text evidence="2">The sequence shown here is derived from an EMBL/GenBank/DDBJ whole genome shotgun (WGS) entry which is preliminary data.</text>
</comment>
<name>A0A0W7WEG6_9RHOB</name>
<sequence>MWRAALLAAGLLSVASCAVSPVQDAPNGADPVALLSTCCDAVEKYPGFLVTLVEPKADRKPAIRTPHRLRPAYLSDKPEAVAYLMARLRPLDLLVTADKGLLTGRLVPGYFSHSLVYLGTEAQLRAAGLWHLPALRAHHAAIREGHVFYESRPPRVDFADPAKVLDVDSAAILRPDLAPGQAEDALRALLARHRVPFDSHLDSGTPDCLYCAELLDVAMPFLELPRQSGYGRETVVPDAIAAHAIRPDTPLRFIAFLHATPGGAISAPATTLAATIRRYWPG</sequence>
<dbReference type="PROSITE" id="PS51257">
    <property type="entry name" value="PROKAR_LIPOPROTEIN"/>
    <property type="match status" value="1"/>
</dbReference>
<evidence type="ECO:0000313" key="2">
    <source>
        <dbReference type="EMBL" id="KUF09002.1"/>
    </source>
</evidence>
<organism evidence="2 3">
    <name type="scientific">Pseudoponticoccus marisrubri</name>
    <dbReference type="NCBI Taxonomy" id="1685382"/>
    <lineage>
        <taxon>Bacteria</taxon>
        <taxon>Pseudomonadati</taxon>
        <taxon>Pseudomonadota</taxon>
        <taxon>Alphaproteobacteria</taxon>
        <taxon>Rhodobacterales</taxon>
        <taxon>Roseobacteraceae</taxon>
        <taxon>Pseudoponticoccus</taxon>
    </lineage>
</organism>
<accession>A0A0W7WEG6</accession>
<evidence type="ECO:0000313" key="3">
    <source>
        <dbReference type="Proteomes" id="UP000054396"/>
    </source>
</evidence>
<keyword evidence="1" id="KW-0732">Signal</keyword>